<feature type="compositionally biased region" description="Basic and acidic residues" evidence="5">
    <location>
        <begin position="379"/>
        <end position="407"/>
    </location>
</feature>
<evidence type="ECO:0000313" key="6">
    <source>
        <dbReference type="EMBL" id="KAL1521020.1"/>
    </source>
</evidence>
<feature type="compositionally biased region" description="Low complexity" evidence="5">
    <location>
        <begin position="430"/>
        <end position="439"/>
    </location>
</feature>
<evidence type="ECO:0000256" key="5">
    <source>
        <dbReference type="SAM" id="MobiDB-lite"/>
    </source>
</evidence>
<dbReference type="GO" id="GO:0043625">
    <property type="term" value="C:delta DNA polymerase complex"/>
    <property type="evidence" value="ECO:0007669"/>
    <property type="project" value="InterPro"/>
</dbReference>
<feature type="compositionally biased region" description="Polar residues" evidence="5">
    <location>
        <begin position="244"/>
        <end position="266"/>
    </location>
</feature>
<evidence type="ECO:0000256" key="2">
    <source>
        <dbReference type="ARBA" id="ARBA00017589"/>
    </source>
</evidence>
<sequence>MEELAALLDVHDVVTFRWYAQQMDLPVEQAKAELQQYADSHASSVNTVYLIGGRLKSDGGSQPRSKFQLVQKEKLSEIMAAYDSCTSHVYSVHKAANISNASMWNLSQEQDEQLFQQLKRETNCLLDNRWSNVKCTSVAKRAQRPAAARPPPQPAPPQSVSTPVSSRPAQAPPLGSASESATTVKRKEPTTEQESKKRPAPAGGVGAMFAAKAAQASSKSKLNAAKPTDSSKGTNPLGLKPSPLASSTTSAKQQLANSSENCSSEAISKKSKTRAAVVSDSEDEDALPNESEAQGGREGERTSSDTTAVGRADPAPPPTSATAKPLNLRPAGTVKPSAVNAKKPKKVTKAADVDAEELAAIQSSKDKLKEAADGADVPSAERKESERAEASDKKREGGERLEEEDHKGTKRVKGSDEDEYAGSQPDEADVASAEPSSEEAPSKPRVRMVKERVREERTYMDERGYMVCEEVWVEKEVEREVPPSPPRFIRPASASVRPASKPSKSSSSKGIATFTMDDAEDEEPQKKARGKAGGKEAKPKVDKKAAGMQSMMSFFGKK</sequence>
<dbReference type="Pfam" id="PF09507">
    <property type="entry name" value="CDC27"/>
    <property type="match status" value="1"/>
</dbReference>
<feature type="compositionally biased region" description="Low complexity" evidence="5">
    <location>
        <begin position="490"/>
        <end position="509"/>
    </location>
</feature>
<comment type="subcellular location">
    <subcellularLocation>
        <location evidence="1">Nucleus</location>
    </subcellularLocation>
</comment>
<comment type="caution">
    <text evidence="6">The sequence shown here is derived from an EMBL/GenBank/DDBJ whole genome shotgun (WGS) entry which is preliminary data.</text>
</comment>
<gene>
    <name evidence="6" type="ORF">AB1Y20_022575</name>
</gene>
<dbReference type="AlphaFoldDB" id="A0AB34JJD7"/>
<reference evidence="6 7" key="1">
    <citation type="journal article" date="2024" name="Science">
        <title>Giant polyketide synthase enzymes in the biosynthesis of giant marine polyether toxins.</title>
        <authorList>
            <person name="Fallon T.R."/>
            <person name="Shende V.V."/>
            <person name="Wierzbicki I.H."/>
            <person name="Pendleton A.L."/>
            <person name="Watervoot N.F."/>
            <person name="Auber R.P."/>
            <person name="Gonzalez D.J."/>
            <person name="Wisecaver J.H."/>
            <person name="Moore B.S."/>
        </authorList>
    </citation>
    <scope>NUCLEOTIDE SEQUENCE [LARGE SCALE GENOMIC DNA]</scope>
    <source>
        <strain evidence="6 7">12B1</strain>
    </source>
</reference>
<feature type="compositionally biased region" description="Low complexity" evidence="5">
    <location>
        <begin position="158"/>
        <end position="168"/>
    </location>
</feature>
<dbReference type="Proteomes" id="UP001515480">
    <property type="component" value="Unassembled WGS sequence"/>
</dbReference>
<dbReference type="GO" id="GO:1904161">
    <property type="term" value="P:DNA synthesis involved in UV-damage excision repair"/>
    <property type="evidence" value="ECO:0007669"/>
    <property type="project" value="TreeGrafter"/>
</dbReference>
<dbReference type="EMBL" id="JBGBPQ010000008">
    <property type="protein sequence ID" value="KAL1521020.1"/>
    <property type="molecule type" value="Genomic_DNA"/>
</dbReference>
<keyword evidence="7" id="KW-1185">Reference proteome</keyword>
<organism evidence="6 7">
    <name type="scientific">Prymnesium parvum</name>
    <name type="common">Toxic golden alga</name>
    <dbReference type="NCBI Taxonomy" id="97485"/>
    <lineage>
        <taxon>Eukaryota</taxon>
        <taxon>Haptista</taxon>
        <taxon>Haptophyta</taxon>
        <taxon>Prymnesiophyceae</taxon>
        <taxon>Prymnesiales</taxon>
        <taxon>Prymnesiaceae</taxon>
        <taxon>Prymnesium</taxon>
    </lineage>
</organism>
<dbReference type="InterPro" id="IPR019038">
    <property type="entry name" value="POLD3"/>
</dbReference>
<feature type="compositionally biased region" description="Basic and acidic residues" evidence="5">
    <location>
        <begin position="533"/>
        <end position="545"/>
    </location>
</feature>
<keyword evidence="3" id="KW-0235">DNA replication</keyword>
<dbReference type="Gene3D" id="3.90.1030.20">
    <property type="entry name" value="DNA polymerase delta, p66 (Cdc27) subunit, wHTH domain"/>
    <property type="match status" value="1"/>
</dbReference>
<feature type="compositionally biased region" description="Low complexity" evidence="5">
    <location>
        <begin position="207"/>
        <end position="226"/>
    </location>
</feature>
<feature type="compositionally biased region" description="Pro residues" evidence="5">
    <location>
        <begin position="148"/>
        <end position="157"/>
    </location>
</feature>
<feature type="region of interest" description="Disordered" evidence="5">
    <location>
        <begin position="141"/>
        <end position="451"/>
    </location>
</feature>
<protein>
    <recommendedName>
        <fullName evidence="2">DNA polymerase delta subunit 3</fullName>
    </recommendedName>
</protein>
<dbReference type="PANTHER" id="PTHR17598:SF13">
    <property type="entry name" value="DNA POLYMERASE DELTA SUBUNIT 3"/>
    <property type="match status" value="1"/>
</dbReference>
<dbReference type="GO" id="GO:0003887">
    <property type="term" value="F:DNA-directed DNA polymerase activity"/>
    <property type="evidence" value="ECO:0007669"/>
    <property type="project" value="TreeGrafter"/>
</dbReference>
<dbReference type="InterPro" id="IPR041913">
    <property type="entry name" value="POLD3_sf"/>
</dbReference>
<dbReference type="GO" id="GO:0006297">
    <property type="term" value="P:nucleotide-excision repair, DNA gap filling"/>
    <property type="evidence" value="ECO:0007669"/>
    <property type="project" value="TreeGrafter"/>
</dbReference>
<evidence type="ECO:0000256" key="3">
    <source>
        <dbReference type="ARBA" id="ARBA00022705"/>
    </source>
</evidence>
<name>A0AB34JJD7_PRYPA</name>
<keyword evidence="4" id="KW-0539">Nucleus</keyword>
<evidence type="ECO:0000313" key="7">
    <source>
        <dbReference type="Proteomes" id="UP001515480"/>
    </source>
</evidence>
<evidence type="ECO:0000256" key="1">
    <source>
        <dbReference type="ARBA" id="ARBA00004123"/>
    </source>
</evidence>
<dbReference type="PANTHER" id="PTHR17598">
    <property type="entry name" value="DNA POLYMERASE DELTA SUBUNIT 3"/>
    <property type="match status" value="1"/>
</dbReference>
<feature type="region of interest" description="Disordered" evidence="5">
    <location>
        <begin position="475"/>
        <end position="558"/>
    </location>
</feature>
<feature type="compositionally biased region" description="Basic and acidic residues" evidence="5">
    <location>
        <begin position="185"/>
        <end position="197"/>
    </location>
</feature>
<evidence type="ECO:0000256" key="4">
    <source>
        <dbReference type="ARBA" id="ARBA00023242"/>
    </source>
</evidence>
<dbReference type="GO" id="GO:0006271">
    <property type="term" value="P:DNA strand elongation involved in DNA replication"/>
    <property type="evidence" value="ECO:0007669"/>
    <property type="project" value="TreeGrafter"/>
</dbReference>
<accession>A0AB34JJD7</accession>
<proteinExistence type="predicted"/>